<dbReference type="EMBL" id="CATQJA010002655">
    <property type="protein sequence ID" value="CAJ0579067.1"/>
    <property type="molecule type" value="Genomic_DNA"/>
</dbReference>
<evidence type="ECO:0000313" key="2">
    <source>
        <dbReference type="Proteomes" id="UP001177023"/>
    </source>
</evidence>
<protein>
    <submittedName>
        <fullName evidence="1">Uncharacterized protein</fullName>
    </submittedName>
</protein>
<feature type="non-terminal residue" evidence="1">
    <location>
        <position position="1"/>
    </location>
</feature>
<dbReference type="AlphaFoldDB" id="A0AA36D108"/>
<gene>
    <name evidence="1" type="ORF">MSPICULIGERA_LOCUS17300</name>
</gene>
<comment type="caution">
    <text evidence="1">The sequence shown here is derived from an EMBL/GenBank/DDBJ whole genome shotgun (WGS) entry which is preliminary data.</text>
</comment>
<keyword evidence="2" id="KW-1185">Reference proteome</keyword>
<proteinExistence type="predicted"/>
<dbReference type="Proteomes" id="UP001177023">
    <property type="component" value="Unassembled WGS sequence"/>
</dbReference>
<name>A0AA36D108_9BILA</name>
<accession>A0AA36D108</accession>
<sequence length="154" mass="17126">MSDKKKMETGKVGSFPRTYQELCHDLSVVFNFPRPVNRHISAPQLGENNVPNTGPRNVVADAQGQNEDAIDGFDEPLVAVEVVQEPEEENESDDQEQFVVRVAGGQIGDHARHHAFDGAAEFAERVARAVMPVIRRIRRTSSAPANACHQEKRR</sequence>
<reference evidence="1" key="1">
    <citation type="submission" date="2023-06" db="EMBL/GenBank/DDBJ databases">
        <authorList>
            <person name="Delattre M."/>
        </authorList>
    </citation>
    <scope>NUCLEOTIDE SEQUENCE</scope>
    <source>
        <strain evidence="1">AF72</strain>
    </source>
</reference>
<organism evidence="1 2">
    <name type="scientific">Mesorhabditis spiculigera</name>
    <dbReference type="NCBI Taxonomy" id="96644"/>
    <lineage>
        <taxon>Eukaryota</taxon>
        <taxon>Metazoa</taxon>
        <taxon>Ecdysozoa</taxon>
        <taxon>Nematoda</taxon>
        <taxon>Chromadorea</taxon>
        <taxon>Rhabditida</taxon>
        <taxon>Rhabditina</taxon>
        <taxon>Rhabditomorpha</taxon>
        <taxon>Rhabditoidea</taxon>
        <taxon>Rhabditidae</taxon>
        <taxon>Mesorhabditinae</taxon>
        <taxon>Mesorhabditis</taxon>
    </lineage>
</organism>
<evidence type="ECO:0000313" key="1">
    <source>
        <dbReference type="EMBL" id="CAJ0579067.1"/>
    </source>
</evidence>